<sequence length="56" mass="5878">MTVGGMAMVVIAMGVIVRVLVFVADRLVHGVILKLSLLPSEHPVATIGSSHLLEIS</sequence>
<protein>
    <submittedName>
        <fullName evidence="2">Uncharacterized protein</fullName>
    </submittedName>
</protein>
<gene>
    <name evidence="2" type="ORF">PPUN14671_13240</name>
</gene>
<evidence type="ECO:0000256" key="1">
    <source>
        <dbReference type="SAM" id="Phobius"/>
    </source>
</evidence>
<dbReference type="Proteomes" id="UP001161257">
    <property type="component" value="Unassembled WGS sequence"/>
</dbReference>
<dbReference type="AlphaFoldDB" id="A0AA37RF24"/>
<feature type="transmembrane region" description="Helical" evidence="1">
    <location>
        <begin position="6"/>
        <end position="24"/>
    </location>
</feature>
<name>A0AA37RF24_PSEPU</name>
<evidence type="ECO:0000313" key="2">
    <source>
        <dbReference type="EMBL" id="GLO34491.1"/>
    </source>
</evidence>
<proteinExistence type="predicted"/>
<accession>A0AA37RF24</accession>
<reference evidence="2" key="1">
    <citation type="submission" date="2023-01" db="EMBL/GenBank/DDBJ databases">
        <title>Whole-genome sequence of Pseudomonas putida NBRC 14671.</title>
        <authorList>
            <person name="Morohoshi T."/>
            <person name="Someya N."/>
        </authorList>
    </citation>
    <scope>NUCLEOTIDE SEQUENCE</scope>
    <source>
        <strain evidence="2">NBRC 14671</strain>
    </source>
</reference>
<comment type="caution">
    <text evidence="2">The sequence shown here is derived from an EMBL/GenBank/DDBJ whole genome shotgun (WGS) entry which is preliminary data.</text>
</comment>
<dbReference type="EMBL" id="BSKJ01000002">
    <property type="protein sequence ID" value="GLO34491.1"/>
    <property type="molecule type" value="Genomic_DNA"/>
</dbReference>
<organism evidence="2 3">
    <name type="scientific">Pseudomonas putida</name>
    <name type="common">Arthrobacter siderocapsulatus</name>
    <dbReference type="NCBI Taxonomy" id="303"/>
    <lineage>
        <taxon>Bacteria</taxon>
        <taxon>Pseudomonadati</taxon>
        <taxon>Pseudomonadota</taxon>
        <taxon>Gammaproteobacteria</taxon>
        <taxon>Pseudomonadales</taxon>
        <taxon>Pseudomonadaceae</taxon>
        <taxon>Pseudomonas</taxon>
    </lineage>
</organism>
<keyword evidence="1" id="KW-1133">Transmembrane helix</keyword>
<evidence type="ECO:0000313" key="3">
    <source>
        <dbReference type="Proteomes" id="UP001161257"/>
    </source>
</evidence>
<keyword evidence="1" id="KW-0812">Transmembrane</keyword>
<keyword evidence="1" id="KW-0472">Membrane</keyword>